<dbReference type="PANTHER" id="PTHR43163:SF4">
    <property type="entry name" value="PUTRESCINE EXPORT SYSTEM PERMEASE PROTEIN SAPB"/>
    <property type="match status" value="1"/>
</dbReference>
<dbReference type="Proteomes" id="UP000232060">
    <property type="component" value="Unassembled WGS sequence"/>
</dbReference>
<feature type="transmembrane region" description="Helical" evidence="9">
    <location>
        <begin position="238"/>
        <end position="260"/>
    </location>
</feature>
<evidence type="ECO:0000256" key="2">
    <source>
        <dbReference type="ARBA" id="ARBA00022448"/>
    </source>
</evidence>
<keyword evidence="3" id="KW-1003">Cell membrane</keyword>
<name>A0A2M8HEB5_9GAMM</name>
<accession>A0A2M8HEB5</accession>
<keyword evidence="7 9" id="KW-0472">Membrane</keyword>
<sequence length="319" mass="35394">MFFYILRRITLLLITLLVLTLAAYLLEFRLIGQVLDVWHGYPDFLRRIFAGDFGLSSVSGQPVLDEIRHYFPATLTLCLAAFTISLLVGIPLGTLAALYQGRSVDLSIMAAGLIGYAVPVFWLALLMVMFFSLDLGWLPASGQISLLYDVPSITGIAIVDVLMSHEPWRDAALHDALRHLVLPSLVLAVVPTTEVIRHVRSSLIDVMKQNYIKAAASRGLSRRQIVWRHGLKNALPPVLPLLGLQLGSVLTSAMITEFVFDWPGIGRWLVNSIALQDYAAIRGAFLVVASFVIFTSVSTELLTTIMYPARRKELYAKQD</sequence>
<evidence type="ECO:0000313" key="11">
    <source>
        <dbReference type="EMBL" id="PJC94916.1"/>
    </source>
</evidence>
<protein>
    <submittedName>
        <fullName evidence="11">Peptide ABC transporter permease</fullName>
    </submittedName>
</protein>
<evidence type="ECO:0000256" key="1">
    <source>
        <dbReference type="ARBA" id="ARBA00004429"/>
    </source>
</evidence>
<evidence type="ECO:0000256" key="4">
    <source>
        <dbReference type="ARBA" id="ARBA00022519"/>
    </source>
</evidence>
<feature type="transmembrane region" description="Helical" evidence="9">
    <location>
        <begin position="110"/>
        <end position="133"/>
    </location>
</feature>
<comment type="caution">
    <text evidence="11">The sequence shown here is derived from an EMBL/GenBank/DDBJ whole genome shotgun (WGS) entry which is preliminary data.</text>
</comment>
<proteinExistence type="inferred from homology"/>
<comment type="similarity">
    <text evidence="8">Belongs to the binding-protein-dependent transport system permease family. OppBC subfamily.</text>
</comment>
<keyword evidence="4" id="KW-0997">Cell inner membrane</keyword>
<dbReference type="EMBL" id="PGCP01000003">
    <property type="protein sequence ID" value="PJC94916.1"/>
    <property type="molecule type" value="Genomic_DNA"/>
</dbReference>
<reference evidence="11 12" key="1">
    <citation type="submission" date="2017-11" db="EMBL/GenBank/DDBJ databases">
        <title>Draft genome sequence of environmental isolate Aeromonas lusitania sp. nov. MDC 2473.</title>
        <authorList>
            <person name="Colston S.M."/>
            <person name="Navarro A."/>
            <person name="Martinez-Murcia A.J."/>
            <person name="Graf J."/>
        </authorList>
    </citation>
    <scope>NUCLEOTIDE SEQUENCE [LARGE SCALE GENOMIC DNA]</scope>
    <source>
        <strain evidence="11 12">MDC 2473</strain>
    </source>
</reference>
<dbReference type="RefSeq" id="WP_100858503.1">
    <property type="nucleotide sequence ID" value="NZ_PGCP01000003.1"/>
</dbReference>
<evidence type="ECO:0000256" key="6">
    <source>
        <dbReference type="ARBA" id="ARBA00022989"/>
    </source>
</evidence>
<dbReference type="CDD" id="cd06261">
    <property type="entry name" value="TM_PBP2"/>
    <property type="match status" value="1"/>
</dbReference>
<dbReference type="InterPro" id="IPR035906">
    <property type="entry name" value="MetI-like_sf"/>
</dbReference>
<evidence type="ECO:0000256" key="9">
    <source>
        <dbReference type="RuleBase" id="RU363032"/>
    </source>
</evidence>
<keyword evidence="6 9" id="KW-1133">Transmembrane helix</keyword>
<evidence type="ECO:0000256" key="8">
    <source>
        <dbReference type="ARBA" id="ARBA00024202"/>
    </source>
</evidence>
<feature type="transmembrane region" description="Helical" evidence="9">
    <location>
        <begin position="145"/>
        <end position="163"/>
    </location>
</feature>
<dbReference type="Gene3D" id="1.10.3720.10">
    <property type="entry name" value="MetI-like"/>
    <property type="match status" value="1"/>
</dbReference>
<dbReference type="PANTHER" id="PTHR43163">
    <property type="entry name" value="DIPEPTIDE TRANSPORT SYSTEM PERMEASE PROTEIN DPPB-RELATED"/>
    <property type="match status" value="1"/>
</dbReference>
<dbReference type="GO" id="GO:0071916">
    <property type="term" value="F:dipeptide transmembrane transporter activity"/>
    <property type="evidence" value="ECO:0007669"/>
    <property type="project" value="TreeGrafter"/>
</dbReference>
<evidence type="ECO:0000256" key="5">
    <source>
        <dbReference type="ARBA" id="ARBA00022692"/>
    </source>
</evidence>
<feature type="transmembrane region" description="Helical" evidence="9">
    <location>
        <begin position="280"/>
        <end position="302"/>
    </location>
</feature>
<dbReference type="Pfam" id="PF00528">
    <property type="entry name" value="BPD_transp_1"/>
    <property type="match status" value="1"/>
</dbReference>
<evidence type="ECO:0000313" key="12">
    <source>
        <dbReference type="Proteomes" id="UP000232060"/>
    </source>
</evidence>
<dbReference type="GO" id="GO:0005886">
    <property type="term" value="C:plasma membrane"/>
    <property type="evidence" value="ECO:0007669"/>
    <property type="project" value="UniProtKB-SubCell"/>
</dbReference>
<gene>
    <name evidence="11" type="ORF">CUC44_02985</name>
</gene>
<evidence type="ECO:0000256" key="3">
    <source>
        <dbReference type="ARBA" id="ARBA00022475"/>
    </source>
</evidence>
<dbReference type="OrthoDB" id="9805855at2"/>
<evidence type="ECO:0000256" key="7">
    <source>
        <dbReference type="ARBA" id="ARBA00023136"/>
    </source>
</evidence>
<dbReference type="SUPFAM" id="SSF161098">
    <property type="entry name" value="MetI-like"/>
    <property type="match status" value="1"/>
</dbReference>
<feature type="domain" description="ABC transmembrane type-1" evidence="10">
    <location>
        <begin position="71"/>
        <end position="303"/>
    </location>
</feature>
<keyword evidence="5 9" id="KW-0812">Transmembrane</keyword>
<dbReference type="InterPro" id="IPR000515">
    <property type="entry name" value="MetI-like"/>
</dbReference>
<keyword evidence="2 9" id="KW-0813">Transport</keyword>
<keyword evidence="12" id="KW-1185">Reference proteome</keyword>
<dbReference type="AlphaFoldDB" id="A0A2M8HEB5"/>
<evidence type="ECO:0000259" key="10">
    <source>
        <dbReference type="PROSITE" id="PS50928"/>
    </source>
</evidence>
<dbReference type="PROSITE" id="PS50928">
    <property type="entry name" value="ABC_TM1"/>
    <property type="match status" value="1"/>
</dbReference>
<comment type="subcellular location">
    <subcellularLocation>
        <location evidence="1">Cell inner membrane</location>
        <topology evidence="1">Multi-pass membrane protein</topology>
    </subcellularLocation>
    <subcellularLocation>
        <location evidence="9">Cell membrane</location>
        <topology evidence="9">Multi-pass membrane protein</topology>
    </subcellularLocation>
</comment>
<feature type="transmembrane region" description="Helical" evidence="9">
    <location>
        <begin position="70"/>
        <end position="98"/>
    </location>
</feature>
<organism evidence="11 12">
    <name type="scientific">Aeromonas lusitana</name>
    <dbReference type="NCBI Taxonomy" id="931529"/>
    <lineage>
        <taxon>Bacteria</taxon>
        <taxon>Pseudomonadati</taxon>
        <taxon>Pseudomonadota</taxon>
        <taxon>Gammaproteobacteria</taxon>
        <taxon>Aeromonadales</taxon>
        <taxon>Aeromonadaceae</taxon>
        <taxon>Aeromonas</taxon>
    </lineage>
</organism>